<evidence type="ECO:0000313" key="3">
    <source>
        <dbReference type="Proteomes" id="UP000018888"/>
    </source>
</evidence>
<dbReference type="SUPFAM" id="SSF56112">
    <property type="entry name" value="Protein kinase-like (PK-like)"/>
    <property type="match status" value="1"/>
</dbReference>
<proteinExistence type="predicted"/>
<dbReference type="VEuPathDB" id="FungiDB:RhiirFUN_011226"/>
<dbReference type="EMBL" id="AUPC02000158">
    <property type="protein sequence ID" value="POG68122.1"/>
    <property type="molecule type" value="Genomic_DNA"/>
</dbReference>
<organism evidence="2 3">
    <name type="scientific">Rhizophagus irregularis (strain DAOM 181602 / DAOM 197198 / MUCL 43194)</name>
    <name type="common">Arbuscular mycorrhizal fungus</name>
    <name type="synonym">Glomus intraradices</name>
    <dbReference type="NCBI Taxonomy" id="747089"/>
    <lineage>
        <taxon>Eukaryota</taxon>
        <taxon>Fungi</taxon>
        <taxon>Fungi incertae sedis</taxon>
        <taxon>Mucoromycota</taxon>
        <taxon>Glomeromycotina</taxon>
        <taxon>Glomeromycetes</taxon>
        <taxon>Glomerales</taxon>
        <taxon>Glomeraceae</taxon>
        <taxon>Rhizophagus</taxon>
    </lineage>
</organism>
<dbReference type="GO" id="GO:0005524">
    <property type="term" value="F:ATP binding"/>
    <property type="evidence" value="ECO:0007669"/>
    <property type="project" value="InterPro"/>
</dbReference>
<dbReference type="PANTHER" id="PTHR44329">
    <property type="entry name" value="SERINE/THREONINE-PROTEIN KINASE TNNI3K-RELATED"/>
    <property type="match status" value="1"/>
</dbReference>
<dbReference type="PROSITE" id="PS50011">
    <property type="entry name" value="PROTEIN_KINASE_DOM"/>
    <property type="match status" value="1"/>
</dbReference>
<name>A0A2P4PRX2_RHIID</name>
<dbReference type="InterPro" id="IPR000719">
    <property type="entry name" value="Prot_kinase_dom"/>
</dbReference>
<reference evidence="2 3" key="1">
    <citation type="journal article" date="2013" name="Proc. Natl. Acad. Sci. U.S.A.">
        <title>Genome of an arbuscular mycorrhizal fungus provides insight into the oldest plant symbiosis.</title>
        <authorList>
            <person name="Tisserant E."/>
            <person name="Malbreil M."/>
            <person name="Kuo A."/>
            <person name="Kohler A."/>
            <person name="Symeonidi A."/>
            <person name="Balestrini R."/>
            <person name="Charron P."/>
            <person name="Duensing N."/>
            <person name="Frei Dit Frey N."/>
            <person name="Gianinazzi-Pearson V."/>
            <person name="Gilbert L.B."/>
            <person name="Handa Y."/>
            <person name="Herr J.R."/>
            <person name="Hijri M."/>
            <person name="Koul R."/>
            <person name="Kawaguchi M."/>
            <person name="Krajinski F."/>
            <person name="Lammers P.J."/>
            <person name="Masclaux F.G."/>
            <person name="Murat C."/>
            <person name="Morin E."/>
            <person name="Ndikumana S."/>
            <person name="Pagni M."/>
            <person name="Petitpierre D."/>
            <person name="Requena N."/>
            <person name="Rosikiewicz P."/>
            <person name="Riley R."/>
            <person name="Saito K."/>
            <person name="San Clemente H."/>
            <person name="Shapiro H."/>
            <person name="van Tuinen D."/>
            <person name="Becard G."/>
            <person name="Bonfante P."/>
            <person name="Paszkowski U."/>
            <person name="Shachar-Hill Y.Y."/>
            <person name="Tuskan G.A."/>
            <person name="Young P.W."/>
            <person name="Sanders I.R."/>
            <person name="Henrissat B."/>
            <person name="Rensing S.A."/>
            <person name="Grigoriev I.V."/>
            <person name="Corradi N."/>
            <person name="Roux C."/>
            <person name="Martin F."/>
        </authorList>
    </citation>
    <scope>NUCLEOTIDE SEQUENCE [LARGE SCALE GENOMIC DNA]</scope>
    <source>
        <strain evidence="2 3">DAOM 197198</strain>
    </source>
</reference>
<dbReference type="InterPro" id="IPR051681">
    <property type="entry name" value="Ser/Thr_Kinases-Pseudokinases"/>
</dbReference>
<sequence length="490" mass="57587">MNSICKELVHVALKRAEALVDFNIYDDLIKRIEFEQHIILDDKSLNEDEKLDAIRIINKEYDQHKIIYNIGTKRKCENCQLECLGTLYCENCIRNYLKAEFSNWTTGNIDVDNLIRKCQMETIAPNIVIKWIPYNNLINVEYLTSGGFSEIYLADWIDGSYNKWDSKEQILKVKSTYHKVVLKRLEVTGSINWFDEIKSHLTLSNKWFVVVKCYGVTQDPSDGNYMLVMHRLDINLEKYLRQYYDKLTWKIKIQIIYYIVRALIRIHKENVIHRDLHSRNILYLQKTNHWYISDLGLCGPVNKSLKSIYGNLPYVAPEVIIEKEYSRASDIYSIGILMWEISTGQLPFADQERDYSLAMNIINGMRPKIKSGTPLLYQELMEQCWDVDPKKRPDTDTLWSKIHKMNKACYEENTNSNDIIINSQLNNISPSTINLSVERFSEIHTFEDLSSEQRNIIEDSQEAYHSKPYDFTISNDIEEKMKKLSCNNDK</sequence>
<comment type="caution">
    <text evidence="2">The sequence shown here is derived from an EMBL/GenBank/DDBJ whole genome shotgun (WGS) entry which is preliminary data.</text>
</comment>
<evidence type="ECO:0000259" key="1">
    <source>
        <dbReference type="PROSITE" id="PS50011"/>
    </source>
</evidence>
<gene>
    <name evidence="2" type="ORF">GLOIN_2v1843179</name>
</gene>
<dbReference type="AlphaFoldDB" id="A0A2P4PRX2"/>
<dbReference type="Gene3D" id="1.10.510.10">
    <property type="entry name" value="Transferase(Phosphotransferase) domain 1"/>
    <property type="match status" value="1"/>
</dbReference>
<evidence type="ECO:0000313" key="2">
    <source>
        <dbReference type="EMBL" id="POG68122.1"/>
    </source>
</evidence>
<dbReference type="Proteomes" id="UP000018888">
    <property type="component" value="Unassembled WGS sequence"/>
</dbReference>
<dbReference type="InterPro" id="IPR011009">
    <property type="entry name" value="Kinase-like_dom_sf"/>
</dbReference>
<feature type="domain" description="Protein kinase" evidence="1">
    <location>
        <begin position="137"/>
        <end position="406"/>
    </location>
</feature>
<dbReference type="PANTHER" id="PTHR44329:SF6">
    <property type="entry name" value="RECEPTOR-INTERACTING SERINE_THREONINE-PROTEIN KINASE 1"/>
    <property type="match status" value="1"/>
</dbReference>
<dbReference type="Pfam" id="PF07714">
    <property type="entry name" value="PK_Tyr_Ser-Thr"/>
    <property type="match status" value="1"/>
</dbReference>
<dbReference type="InterPro" id="IPR001245">
    <property type="entry name" value="Ser-Thr/Tyr_kinase_cat_dom"/>
</dbReference>
<reference evidence="2 3" key="2">
    <citation type="journal article" date="2018" name="New Phytol.">
        <title>High intraspecific genome diversity in the model arbuscular mycorrhizal symbiont Rhizophagus irregularis.</title>
        <authorList>
            <person name="Chen E.C.H."/>
            <person name="Morin E."/>
            <person name="Beaudet D."/>
            <person name="Noel J."/>
            <person name="Yildirir G."/>
            <person name="Ndikumana S."/>
            <person name="Charron P."/>
            <person name="St-Onge C."/>
            <person name="Giorgi J."/>
            <person name="Kruger M."/>
            <person name="Marton T."/>
            <person name="Ropars J."/>
            <person name="Grigoriev I.V."/>
            <person name="Hainaut M."/>
            <person name="Henrissat B."/>
            <person name="Roux C."/>
            <person name="Martin F."/>
            <person name="Corradi N."/>
        </authorList>
    </citation>
    <scope>NUCLEOTIDE SEQUENCE [LARGE SCALE GENOMIC DNA]</scope>
    <source>
        <strain evidence="2 3">DAOM 197198</strain>
    </source>
</reference>
<keyword evidence="3" id="KW-1185">Reference proteome</keyword>
<protein>
    <submittedName>
        <fullName evidence="2">Kinase-like domain-containing protein</fullName>
    </submittedName>
</protein>
<accession>A0A2P4PRX2</accession>
<dbReference type="GO" id="GO:0004674">
    <property type="term" value="F:protein serine/threonine kinase activity"/>
    <property type="evidence" value="ECO:0007669"/>
    <property type="project" value="TreeGrafter"/>
</dbReference>